<organism evidence="1 2">
    <name type="scientific">Anaerotignum neopropionicum</name>
    <dbReference type="NCBI Taxonomy" id="36847"/>
    <lineage>
        <taxon>Bacteria</taxon>
        <taxon>Bacillati</taxon>
        <taxon>Bacillota</taxon>
        <taxon>Clostridia</taxon>
        <taxon>Lachnospirales</taxon>
        <taxon>Anaerotignaceae</taxon>
        <taxon>Anaerotignum</taxon>
    </lineage>
</organism>
<gene>
    <name evidence="1" type="ORF">CLNEO_24810</name>
</gene>
<sequence>MHNLIILGAGASYGSSWAREGYRPPLLKDLFSVAADAHKEYKNPDIEIVKEFESLYQSLEINNDFEIFCTALYYIEKIRRAIIPQYTFFDDVTLQNILSNHSIINGFIPDPKYVNLAIDILSFATKHKRLAQEYIAYNNFQTIFMVDFRNYIYSCHRGNIQCEYLSKLFNSLEQNDIVVSFNYDEIADYTLLNLGKLAPASLESLGFAGINIPSHLIGKVPVKLLKVHGSFNWYSKLETVGTTHEEIFYNLPVQGTEFRIFGDTLTRVILPIKYKEDLYKNNRLLSLHQELFYKSLQDAEIIWIVGKSFMNNDIELEERIKKSCVGRSKKTLNIIDPSVQDNGFVNHHLDLFNANKGNFWTSLHEFYYN</sequence>
<dbReference type="RefSeq" id="WP_066089678.1">
    <property type="nucleotide sequence ID" value="NZ_LRVM01000010.1"/>
</dbReference>
<evidence type="ECO:0000313" key="1">
    <source>
        <dbReference type="EMBL" id="KXL52132.1"/>
    </source>
</evidence>
<dbReference type="EMBL" id="LRVM01000010">
    <property type="protein sequence ID" value="KXL52132.1"/>
    <property type="molecule type" value="Genomic_DNA"/>
</dbReference>
<keyword evidence="2" id="KW-1185">Reference proteome</keyword>
<dbReference type="AlphaFoldDB" id="A0A136WCA0"/>
<name>A0A136WCA0_9FIRM</name>
<protein>
    <recommendedName>
        <fullName evidence="3">SIR2-like domain-containing protein</fullName>
    </recommendedName>
</protein>
<evidence type="ECO:0000313" key="2">
    <source>
        <dbReference type="Proteomes" id="UP000070539"/>
    </source>
</evidence>
<accession>A0A136WCA0</accession>
<evidence type="ECO:0008006" key="3">
    <source>
        <dbReference type="Google" id="ProtNLM"/>
    </source>
</evidence>
<dbReference type="OrthoDB" id="7054911at2"/>
<reference evidence="1 2" key="1">
    <citation type="submission" date="2016-01" db="EMBL/GenBank/DDBJ databases">
        <title>Genome sequence of Clostridium neopropionicum X4, DSM-3847.</title>
        <authorList>
            <person name="Poehlein A."/>
            <person name="Beck M.H."/>
            <person name="Bengelsdorf F.R."/>
            <person name="Daniel R."/>
            <person name="Duerre P."/>
        </authorList>
    </citation>
    <scope>NUCLEOTIDE SEQUENCE [LARGE SCALE GENOMIC DNA]</scope>
    <source>
        <strain evidence="1 2">DSM-3847</strain>
    </source>
</reference>
<comment type="caution">
    <text evidence="1">The sequence shown here is derived from an EMBL/GenBank/DDBJ whole genome shotgun (WGS) entry which is preliminary data.</text>
</comment>
<proteinExistence type="predicted"/>
<dbReference type="Proteomes" id="UP000070539">
    <property type="component" value="Unassembled WGS sequence"/>
</dbReference>